<comment type="subcellular location">
    <subcellularLocation>
        <location evidence="1 7">Cell outer membrane</location>
    </subcellularLocation>
</comment>
<evidence type="ECO:0000259" key="9">
    <source>
        <dbReference type="SMART" id="SM00965"/>
    </source>
</evidence>
<keyword evidence="2" id="KW-0813">Transport</keyword>
<dbReference type="SUPFAM" id="SSF49452">
    <property type="entry name" value="Starch-binding domain-like"/>
    <property type="match status" value="1"/>
</dbReference>
<keyword evidence="8" id="KW-0732">Signal</keyword>
<dbReference type="InterPro" id="IPR036942">
    <property type="entry name" value="Beta-barrel_TonB_sf"/>
</dbReference>
<keyword evidence="7" id="KW-0798">TonB box</keyword>
<keyword evidence="4" id="KW-0408">Iron</keyword>
<dbReference type="InterPro" id="IPR000531">
    <property type="entry name" value="Beta-barrel_TonB"/>
</dbReference>
<dbReference type="Proteomes" id="UP000661077">
    <property type="component" value="Unassembled WGS sequence"/>
</dbReference>
<evidence type="ECO:0000256" key="6">
    <source>
        <dbReference type="ARBA" id="ARBA00023237"/>
    </source>
</evidence>
<evidence type="ECO:0000256" key="3">
    <source>
        <dbReference type="ARBA" id="ARBA00022496"/>
    </source>
</evidence>
<keyword evidence="11" id="KW-1185">Reference proteome</keyword>
<dbReference type="SUPFAM" id="SSF56935">
    <property type="entry name" value="Porins"/>
    <property type="match status" value="1"/>
</dbReference>
<evidence type="ECO:0000256" key="1">
    <source>
        <dbReference type="ARBA" id="ARBA00004442"/>
    </source>
</evidence>
<keyword evidence="6" id="KW-0998">Cell outer membrane</keyword>
<dbReference type="Pfam" id="PF07715">
    <property type="entry name" value="Plug"/>
    <property type="match status" value="1"/>
</dbReference>
<dbReference type="Gene3D" id="2.40.170.20">
    <property type="entry name" value="TonB-dependent receptor, beta-barrel domain"/>
    <property type="match status" value="1"/>
</dbReference>
<keyword evidence="10" id="KW-0675">Receptor</keyword>
<dbReference type="Pfam" id="PF13620">
    <property type="entry name" value="CarboxypepD_reg"/>
    <property type="match status" value="1"/>
</dbReference>
<evidence type="ECO:0000256" key="2">
    <source>
        <dbReference type="ARBA" id="ARBA00022448"/>
    </source>
</evidence>
<gene>
    <name evidence="10" type="ORF">JM946_08605</name>
</gene>
<accession>A0ABS1WV11</accession>
<evidence type="ECO:0000256" key="7">
    <source>
        <dbReference type="RuleBase" id="RU003357"/>
    </source>
</evidence>
<feature type="domain" description="Secretin/TonB short N-terminal" evidence="9">
    <location>
        <begin position="50"/>
        <end position="101"/>
    </location>
</feature>
<dbReference type="Pfam" id="PF00593">
    <property type="entry name" value="TonB_dep_Rec_b-barrel"/>
    <property type="match status" value="1"/>
</dbReference>
<name>A0ABS1WV11_9GAMM</name>
<feature type="chain" id="PRO_5047367790" evidence="8">
    <location>
        <begin position="26"/>
        <end position="1084"/>
    </location>
</feature>
<dbReference type="InterPro" id="IPR013784">
    <property type="entry name" value="Carb-bd-like_fold"/>
</dbReference>
<protein>
    <submittedName>
        <fullName evidence="10">TonB-dependent receptor</fullName>
    </submittedName>
</protein>
<dbReference type="EMBL" id="JAEVLS010000002">
    <property type="protein sequence ID" value="MBM0104806.1"/>
    <property type="molecule type" value="Genomic_DNA"/>
</dbReference>
<keyword evidence="3" id="KW-0410">Iron transport</keyword>
<organism evidence="10 11">
    <name type="scientific">Steroidobacter gossypii</name>
    <dbReference type="NCBI Taxonomy" id="2805490"/>
    <lineage>
        <taxon>Bacteria</taxon>
        <taxon>Pseudomonadati</taxon>
        <taxon>Pseudomonadota</taxon>
        <taxon>Gammaproteobacteria</taxon>
        <taxon>Steroidobacterales</taxon>
        <taxon>Steroidobacteraceae</taxon>
        <taxon>Steroidobacter</taxon>
    </lineage>
</organism>
<feature type="signal peptide" evidence="8">
    <location>
        <begin position="1"/>
        <end position="25"/>
    </location>
</feature>
<evidence type="ECO:0000256" key="8">
    <source>
        <dbReference type="SAM" id="SignalP"/>
    </source>
</evidence>
<keyword evidence="5 7" id="KW-0472">Membrane</keyword>
<dbReference type="Gene3D" id="2.60.40.1120">
    <property type="entry name" value="Carboxypeptidase-like, regulatory domain"/>
    <property type="match status" value="1"/>
</dbReference>
<dbReference type="Gene3D" id="3.55.50.30">
    <property type="match status" value="1"/>
</dbReference>
<evidence type="ECO:0000313" key="10">
    <source>
        <dbReference type="EMBL" id="MBM0104806.1"/>
    </source>
</evidence>
<evidence type="ECO:0000256" key="5">
    <source>
        <dbReference type="ARBA" id="ARBA00023136"/>
    </source>
</evidence>
<proteinExistence type="inferred from homology"/>
<comment type="similarity">
    <text evidence="7">Belongs to the TonB-dependent receptor family.</text>
</comment>
<evidence type="ECO:0000313" key="11">
    <source>
        <dbReference type="Proteomes" id="UP000661077"/>
    </source>
</evidence>
<dbReference type="Pfam" id="PF07660">
    <property type="entry name" value="STN"/>
    <property type="match status" value="1"/>
</dbReference>
<dbReference type="SMART" id="SM00965">
    <property type="entry name" value="STN"/>
    <property type="match status" value="1"/>
</dbReference>
<dbReference type="InterPro" id="IPR011662">
    <property type="entry name" value="Secretin/TonB_short_N"/>
</dbReference>
<evidence type="ECO:0000256" key="4">
    <source>
        <dbReference type="ARBA" id="ARBA00023004"/>
    </source>
</evidence>
<dbReference type="RefSeq" id="WP_203166867.1">
    <property type="nucleotide sequence ID" value="NZ_JAEVLS010000002.1"/>
</dbReference>
<reference evidence="10 11" key="1">
    <citation type="journal article" date="2021" name="Int. J. Syst. Evol. Microbiol.">
        <title>Steroidobacter gossypii sp. nov., isolated from soil of cotton cropping field.</title>
        <authorList>
            <person name="Huang R."/>
            <person name="Yang S."/>
            <person name="Zhen C."/>
            <person name="Liu W."/>
        </authorList>
    </citation>
    <scope>NUCLEOTIDE SEQUENCE [LARGE SCALE GENOMIC DNA]</scope>
    <source>
        <strain evidence="10 11">S1-65</strain>
    </source>
</reference>
<dbReference type="PANTHER" id="PTHR40980">
    <property type="entry name" value="PLUG DOMAIN-CONTAINING PROTEIN"/>
    <property type="match status" value="1"/>
</dbReference>
<dbReference type="Gene3D" id="2.170.130.10">
    <property type="entry name" value="TonB-dependent receptor, plug domain"/>
    <property type="match status" value="1"/>
</dbReference>
<dbReference type="PANTHER" id="PTHR40980:SF4">
    <property type="entry name" value="TONB-DEPENDENT RECEPTOR-LIKE BETA-BARREL DOMAIN-CONTAINING PROTEIN"/>
    <property type="match status" value="1"/>
</dbReference>
<sequence>MNRYKNVLLASAVAAALAAAPQANAQSRHFEVPAQSAVTAIPELARQAQVQIIAPAGSLEGISTPAIAGEMDAREALRMLLAGTDLTIQSDEGNVILLQRVGGGSGRPRSEQTVGTGGVRGRVLNTATGEYVRNAEIRVEGTTIVTYSEDGGNFRLNGVPAGDVTVVVRYTGLQEARTPTTVVANQVVTLDVQLQVPSYGAVSVDATGIDMVTVTARREGQASAIMERRAAMNAKNVVAADNYGVLTMGDVGEFMKSMPGISLDYTEVDATAVRIGGLDPKYSTFTVDGARMATATSNNNDGRQNSFEQMSITGIEAIELNNTLTARMDADSPGGQINLRSKYAFDRTDREVVFQLGAVGTSDSETSRIYFPDDKKHSTIYPSAQFGYGDVFMDGRLGVAFNTSYNANYVQQDRIQTDWSYLPDGRVMPYRVMWRPGPKMTSRFAANLSTDYQLTDEWVLSWRSTYSFYDVEYFNQYSFLYFGTTTRSYATPDSTPTHIVVNPDGTNTRFRTEYSHRYAGTPTYTIAPKLEFKGDTLEATFRPSYSRSEFNFRDTSKGFFQRTDSWLTGIGFTLDRPSTTSNAWNITQTAGRDWSDPRNFNLDADIGNNIRTAESDAINEQYGLNLDLKKHVDIAALPVTLMGGLGSRKNEWSTTEGSWQQFQYVGPNGDLTQRDPAAVIPWTQHYDFAILGFNAGNMNAQNWRADSNYAVYDIYKSHPEYFVPDTVGNLKRRLDNNKRIEEEIEAAYIEAETRVGDARFDLGLRYEKTRTAARIANIRPASEVAAAGLSTSTVEGLLYQYNNGVYSTRHGEYDNWFLSGGVKYDFTDRLVGQLAFSEAILRPDYGNLGGVVSVNEDTQVVTVPNPELKPEESTKYFASLQYFLEPSGLVGLSYYRLDMKDMQVTGLSVNPGDVGFDPEEYLGYTFRSARNVPGTSTNEGLTFEYSQQLTFLPGAFKGLSVFGSITRIETDGERVKTPERSANWGLGYSYGPFDVRINGNYQSKYRVSALGNTPTTANNGILYHTSRDLWNISASYQYSDNVEVQLAGRNIFNEPDIIYSNIESRVQQYTVYGSMWNFGVKVTF</sequence>
<keyword evidence="3" id="KW-0406">Ion transport</keyword>
<comment type="caution">
    <text evidence="10">The sequence shown here is derived from an EMBL/GenBank/DDBJ whole genome shotgun (WGS) entry which is preliminary data.</text>
</comment>
<dbReference type="InterPro" id="IPR037066">
    <property type="entry name" value="Plug_dom_sf"/>
</dbReference>
<dbReference type="InterPro" id="IPR012910">
    <property type="entry name" value="Plug_dom"/>
</dbReference>